<dbReference type="EMBL" id="UOFB01000117">
    <property type="protein sequence ID" value="VAW46090.1"/>
    <property type="molecule type" value="Genomic_DNA"/>
</dbReference>
<reference evidence="1" key="1">
    <citation type="submission" date="2018-06" db="EMBL/GenBank/DDBJ databases">
        <authorList>
            <person name="Zhirakovskaya E."/>
        </authorList>
    </citation>
    <scope>NUCLEOTIDE SEQUENCE</scope>
</reference>
<dbReference type="AlphaFoldDB" id="A0A3B0W0L4"/>
<accession>A0A3B0W0L4</accession>
<sequence>MNHFPFPDLDNVLCLGVAGNFAGHLEQAGETPDFVNVKTQNATEPKGLFPYYVPNNSGFLGQYPLSSSQIQYPEHLADNAHLQAEPEVCILFEVSYQNHRVTALKPKAFSAFNDCSIRKPGAKKISEKKNWGEATKGISDQFIALNCFEKGGALDVFNIASFLKRDGKIHAYGKDSSVLTYSYFHQQLTLWMIDKLNTQEDFGPLENLREHIKTAGYPAHMLISLGATTYTEFGKSVFLQPEDELFFYVYDTTENSAERILEHANKNYPPPINTSVLHQKII</sequence>
<proteinExistence type="predicted"/>
<dbReference type="Pfam" id="PF18985">
    <property type="entry name" value="DUF5718"/>
    <property type="match status" value="1"/>
</dbReference>
<protein>
    <submittedName>
        <fullName evidence="1">Uncharacterized protein</fullName>
    </submittedName>
</protein>
<organism evidence="1">
    <name type="scientific">hydrothermal vent metagenome</name>
    <dbReference type="NCBI Taxonomy" id="652676"/>
    <lineage>
        <taxon>unclassified sequences</taxon>
        <taxon>metagenomes</taxon>
        <taxon>ecological metagenomes</taxon>
    </lineage>
</organism>
<evidence type="ECO:0000313" key="1">
    <source>
        <dbReference type="EMBL" id="VAW46090.1"/>
    </source>
</evidence>
<gene>
    <name evidence="1" type="ORF">MNBD_GAMMA04-1421</name>
</gene>
<dbReference type="InterPro" id="IPR043776">
    <property type="entry name" value="DUF5718"/>
</dbReference>
<name>A0A3B0W0L4_9ZZZZ</name>